<dbReference type="Gene3D" id="3.40.50.10810">
    <property type="entry name" value="Tandem AAA-ATPase domain"/>
    <property type="match status" value="1"/>
</dbReference>
<comment type="caution">
    <text evidence="8">The sequence shown here is derived from an EMBL/GenBank/DDBJ whole genome shotgun (WGS) entry which is preliminary data.</text>
</comment>
<name>A0A5C5U242_9GAMM</name>
<keyword evidence="3 8" id="KW-0347">Helicase</keyword>
<dbReference type="CDD" id="cd18011">
    <property type="entry name" value="DEXDc_RapA"/>
    <property type="match status" value="1"/>
</dbReference>
<protein>
    <submittedName>
        <fullName evidence="8">DEAD/DEAH box helicase</fullName>
    </submittedName>
</protein>
<evidence type="ECO:0000313" key="9">
    <source>
        <dbReference type="Proteomes" id="UP000315949"/>
    </source>
</evidence>
<keyword evidence="4" id="KW-0067">ATP-binding</keyword>
<evidence type="ECO:0000256" key="1">
    <source>
        <dbReference type="ARBA" id="ARBA00022741"/>
    </source>
</evidence>
<dbReference type="PROSITE" id="PS51194">
    <property type="entry name" value="HELICASE_CTER"/>
    <property type="match status" value="1"/>
</dbReference>
<dbReference type="RefSeq" id="WP_146310871.1">
    <property type="nucleotide sequence ID" value="NZ_VOHE01000002.1"/>
</dbReference>
<feature type="domain" description="Helicase ATP-binding" evidence="6">
    <location>
        <begin position="112"/>
        <end position="297"/>
    </location>
</feature>
<dbReference type="GO" id="GO:0005524">
    <property type="term" value="F:ATP binding"/>
    <property type="evidence" value="ECO:0007669"/>
    <property type="project" value="UniProtKB-KW"/>
</dbReference>
<proteinExistence type="predicted"/>
<dbReference type="InterPro" id="IPR057342">
    <property type="entry name" value="DEXDc_RapA"/>
</dbReference>
<feature type="domain" description="Helicase C-terminal" evidence="7">
    <location>
        <begin position="515"/>
        <end position="674"/>
    </location>
</feature>
<accession>A0A5C5U242</accession>
<dbReference type="PANTHER" id="PTHR45766:SF6">
    <property type="entry name" value="SWI_SNF-RELATED MATRIX-ASSOCIATED ACTIN-DEPENDENT REGULATOR OF CHROMATIN SUBFAMILY A-LIKE PROTEIN 1"/>
    <property type="match status" value="1"/>
</dbReference>
<dbReference type="GO" id="GO:0004386">
    <property type="term" value="F:helicase activity"/>
    <property type="evidence" value="ECO:0007669"/>
    <property type="project" value="UniProtKB-KW"/>
</dbReference>
<keyword evidence="5" id="KW-0175">Coiled coil</keyword>
<dbReference type="SUPFAM" id="SSF52540">
    <property type="entry name" value="P-loop containing nucleoside triphosphate hydrolases"/>
    <property type="match status" value="2"/>
</dbReference>
<dbReference type="OrthoDB" id="9814088at2"/>
<dbReference type="PROSITE" id="PS51192">
    <property type="entry name" value="HELICASE_ATP_BIND_1"/>
    <property type="match status" value="1"/>
</dbReference>
<evidence type="ECO:0000256" key="3">
    <source>
        <dbReference type="ARBA" id="ARBA00022806"/>
    </source>
</evidence>
<dbReference type="Proteomes" id="UP000315949">
    <property type="component" value="Unassembled WGS sequence"/>
</dbReference>
<dbReference type="Gene3D" id="3.40.50.300">
    <property type="entry name" value="P-loop containing nucleotide triphosphate hydrolases"/>
    <property type="match status" value="1"/>
</dbReference>
<dbReference type="NCBIfam" id="NF038317">
    <property type="entry name" value="DISARM_DrmD"/>
    <property type="match status" value="1"/>
</dbReference>
<feature type="coiled-coil region" evidence="5">
    <location>
        <begin position="684"/>
        <end position="718"/>
    </location>
</feature>
<dbReference type="PANTHER" id="PTHR45766">
    <property type="entry name" value="DNA ANNEALING HELICASE AND ENDONUCLEASE ZRANB3 FAMILY MEMBER"/>
    <property type="match status" value="1"/>
</dbReference>
<evidence type="ECO:0000259" key="7">
    <source>
        <dbReference type="PROSITE" id="PS51194"/>
    </source>
</evidence>
<keyword evidence="2" id="KW-0378">Hydrolase</keyword>
<dbReference type="CDD" id="cd18793">
    <property type="entry name" value="SF2_C_SNF"/>
    <property type="match status" value="1"/>
</dbReference>
<dbReference type="InterPro" id="IPR000330">
    <property type="entry name" value="SNF2_N"/>
</dbReference>
<gene>
    <name evidence="8" type="ORF">FQY79_03490</name>
</gene>
<keyword evidence="1" id="KW-0547">Nucleotide-binding</keyword>
<dbReference type="GO" id="GO:0016787">
    <property type="term" value="F:hydrolase activity"/>
    <property type="evidence" value="ECO:0007669"/>
    <property type="project" value="UniProtKB-KW"/>
</dbReference>
<dbReference type="InterPro" id="IPR038718">
    <property type="entry name" value="SNF2-like_sf"/>
</dbReference>
<dbReference type="Pfam" id="PF00271">
    <property type="entry name" value="Helicase_C"/>
    <property type="match status" value="1"/>
</dbReference>
<organism evidence="8 9">
    <name type="scientific">Luteimonas wenzhouensis</name>
    <dbReference type="NCBI Taxonomy" id="2599615"/>
    <lineage>
        <taxon>Bacteria</taxon>
        <taxon>Pseudomonadati</taxon>
        <taxon>Pseudomonadota</taxon>
        <taxon>Gammaproteobacteria</taxon>
        <taxon>Lysobacterales</taxon>
        <taxon>Lysobacteraceae</taxon>
        <taxon>Luteimonas</taxon>
    </lineage>
</organism>
<sequence>MPWNPGQLVRHIDDPAKIGTVTDQTRPRASGLQYRVNWNGRLDWHYEDELVEAESGDDDVHELIREGRYGRVDDLRRLLTHVHLAGRLSSVVYAMGLTETDFYPHQYKPLLTLLDSPVNGLLIADEVGLGKTIEAGLIWTELRARYDMRRLLVVCPAMLREKWRLELSSRFGLDARVVDAAELLQDLDSSEHRERAWIVSYQGIRVPSGWDPSQSDTPRRSARARLADLLYRHADREPLLDLVIFDEAHYMRNEETGAWRTGSLLRDVSTHQVMLSATPINLDSDDLFNVLRLLDPDHFEYPEDFRNVVLANRPVIAASDVVRNPSSDARRIVDAIQQIKSSRYFERSERVDRLIEEAEAVGEWTNERRVEFAAKIERLNLIAHIVTRTRKREVQTDRVLRDVTVFEAEMSPVEAELYQAITEGTREYALINGIEHGFLLSTPQRMVASSPAALLRTWRDDVMDADAMAVASDETDEDEDRIRDASSGLRRYLADRVLREFDPGELTRQDSKFAKLKDALKKFLAEDREDKAIVFTTFRGTARYLVDRLSAENVEAGLLMGGAEFDKEMVVNAFREDRTCRVLVCTDVAAEGVDLQFCRLVVNYDLPWNPMRIEQRIGRIDRIGQRSNRILVWNFVHKETIDAMILTRLAKRIGVFESTLGETEEILGKVRRLEDVLLSKHLTAAEEARLIEEVALAIENAKRKQEELEREAIQLVAHGQQLLAQIEAARGEGRTVTRHDLIRYVDGYLKSVPGCRFVAARGEPDTFDIGLSPGLAAELDEFVRKENLVGKTGLGTGQTRRCRFTDRITEKPKPGEEIVHRFHPIVRFLSHKAEDGEAHFPLYASRVATNGVAAGRYVLMARLASFSGVKEEEHLLVAAVSLDRDLSRDDRAAETLLDTVRQSGVDWPTVAVDVASEAGVAAVERCEEFLRDRYRALKDEKWRENRDRADVLSQLLDDHVRKKREGFEKRIASHETFASLYGNSPDGKRRKGLANAERKKLEDFLARMETRRATLARKSQSFSAETREICVLLVDVVREGQRP</sequence>
<evidence type="ECO:0000256" key="2">
    <source>
        <dbReference type="ARBA" id="ARBA00022801"/>
    </source>
</evidence>
<dbReference type="InterPro" id="IPR001650">
    <property type="entry name" value="Helicase_C-like"/>
</dbReference>
<dbReference type="InterPro" id="IPR014001">
    <property type="entry name" value="Helicase_ATP-bd"/>
</dbReference>
<dbReference type="EMBL" id="VOHE01000002">
    <property type="protein sequence ID" value="TWT20421.1"/>
    <property type="molecule type" value="Genomic_DNA"/>
</dbReference>
<evidence type="ECO:0000256" key="5">
    <source>
        <dbReference type="SAM" id="Coils"/>
    </source>
</evidence>
<dbReference type="SMART" id="SM00490">
    <property type="entry name" value="HELICc"/>
    <property type="match status" value="1"/>
</dbReference>
<reference evidence="8 9" key="1">
    <citation type="submission" date="2019-07" db="EMBL/GenBank/DDBJ databases">
        <title>Luteimonas sp. YD-1 nov., isolated from acidic soil.</title>
        <authorList>
            <person name="Zhou J."/>
        </authorList>
    </citation>
    <scope>NUCLEOTIDE SEQUENCE [LARGE SCALE GENOMIC DNA]</scope>
    <source>
        <strain evidence="8 9">YD-1</strain>
    </source>
</reference>
<dbReference type="Pfam" id="PF00176">
    <property type="entry name" value="SNF2-rel_dom"/>
    <property type="match status" value="1"/>
</dbReference>
<evidence type="ECO:0000313" key="8">
    <source>
        <dbReference type="EMBL" id="TWT20421.1"/>
    </source>
</evidence>
<dbReference type="InterPro" id="IPR049730">
    <property type="entry name" value="SNF2/RAD54-like_C"/>
</dbReference>
<keyword evidence="9" id="KW-1185">Reference proteome</keyword>
<dbReference type="SMART" id="SM00487">
    <property type="entry name" value="DEXDc"/>
    <property type="match status" value="1"/>
</dbReference>
<evidence type="ECO:0000259" key="6">
    <source>
        <dbReference type="PROSITE" id="PS51192"/>
    </source>
</evidence>
<dbReference type="AlphaFoldDB" id="A0A5C5U242"/>
<evidence type="ECO:0000256" key="4">
    <source>
        <dbReference type="ARBA" id="ARBA00022840"/>
    </source>
</evidence>
<dbReference type="InterPro" id="IPR027417">
    <property type="entry name" value="P-loop_NTPase"/>
</dbReference>